<evidence type="ECO:0008006" key="8">
    <source>
        <dbReference type="Google" id="ProtNLM"/>
    </source>
</evidence>
<feature type="transmembrane region" description="Helical" evidence="5">
    <location>
        <begin position="74"/>
        <end position="93"/>
    </location>
</feature>
<reference evidence="6 7" key="1">
    <citation type="journal article" date="2016" name="Nat. Commun.">
        <title>Thousands of microbial genomes shed light on interconnected biogeochemical processes in an aquifer system.</title>
        <authorList>
            <person name="Anantharaman K."/>
            <person name="Brown C.T."/>
            <person name="Hug L.A."/>
            <person name="Sharon I."/>
            <person name="Castelle C.J."/>
            <person name="Probst A.J."/>
            <person name="Thomas B.C."/>
            <person name="Singh A."/>
            <person name="Wilkins M.J."/>
            <person name="Karaoz U."/>
            <person name="Brodie E.L."/>
            <person name="Williams K.H."/>
            <person name="Hubbard S.S."/>
            <person name="Banfield J.F."/>
        </authorList>
    </citation>
    <scope>NUCLEOTIDE SEQUENCE [LARGE SCALE GENOMIC DNA]</scope>
</reference>
<feature type="transmembrane region" description="Helical" evidence="5">
    <location>
        <begin position="34"/>
        <end position="54"/>
    </location>
</feature>
<evidence type="ECO:0000256" key="3">
    <source>
        <dbReference type="ARBA" id="ARBA00022989"/>
    </source>
</evidence>
<dbReference type="AlphaFoldDB" id="A0A1F8FBG1"/>
<organism evidence="6 7">
    <name type="scientific">Candidatus Yanofskybacteria bacterium RIFCSPHIGHO2_02_FULL_41_11</name>
    <dbReference type="NCBI Taxonomy" id="1802675"/>
    <lineage>
        <taxon>Bacteria</taxon>
        <taxon>Candidatus Yanofskyibacteriota</taxon>
    </lineage>
</organism>
<keyword evidence="3 5" id="KW-1133">Transmembrane helix</keyword>
<comment type="caution">
    <text evidence="6">The sequence shown here is derived from an EMBL/GenBank/DDBJ whole genome shotgun (WGS) entry which is preliminary data.</text>
</comment>
<protein>
    <recommendedName>
        <fullName evidence="8">DoxX family protein</fullName>
    </recommendedName>
</protein>
<dbReference type="InterPro" id="IPR032808">
    <property type="entry name" value="DoxX"/>
</dbReference>
<evidence type="ECO:0000256" key="2">
    <source>
        <dbReference type="ARBA" id="ARBA00022692"/>
    </source>
</evidence>
<feature type="transmembrane region" description="Helical" evidence="5">
    <location>
        <begin position="125"/>
        <end position="142"/>
    </location>
</feature>
<dbReference type="EMBL" id="MGJP01000022">
    <property type="protein sequence ID" value="OGN09910.1"/>
    <property type="molecule type" value="Genomic_DNA"/>
</dbReference>
<comment type="subcellular location">
    <subcellularLocation>
        <location evidence="1">Membrane</location>
        <topology evidence="1">Multi-pass membrane protein</topology>
    </subcellularLocation>
</comment>
<proteinExistence type="predicted"/>
<dbReference type="Pfam" id="PF07681">
    <property type="entry name" value="DoxX"/>
    <property type="match status" value="1"/>
</dbReference>
<feature type="transmembrane region" description="Helical" evidence="5">
    <location>
        <begin position="100"/>
        <end position="119"/>
    </location>
</feature>
<sequence>MPHKYADASLQDYLIISYFCHFVNMFQSLKYSNLFLRLGLATVFIWFGIDKFINPQYWISAWISQNILSIASKAGIGGIEIVYISGIFELLVGASILSNIFIKIFSVLALIFLITILFTFGISEVIIRDIGLMGGFLSLLFWPERRRY</sequence>
<keyword evidence="2 5" id="KW-0812">Transmembrane</keyword>
<accession>A0A1F8FBG1</accession>
<evidence type="ECO:0000313" key="7">
    <source>
        <dbReference type="Proteomes" id="UP000177167"/>
    </source>
</evidence>
<dbReference type="Proteomes" id="UP000177167">
    <property type="component" value="Unassembled WGS sequence"/>
</dbReference>
<gene>
    <name evidence="6" type="ORF">A3J46_03345</name>
</gene>
<name>A0A1F8FBG1_9BACT</name>
<evidence type="ECO:0000313" key="6">
    <source>
        <dbReference type="EMBL" id="OGN09910.1"/>
    </source>
</evidence>
<evidence type="ECO:0000256" key="4">
    <source>
        <dbReference type="ARBA" id="ARBA00023136"/>
    </source>
</evidence>
<keyword evidence="4 5" id="KW-0472">Membrane</keyword>
<dbReference type="GO" id="GO:0016020">
    <property type="term" value="C:membrane"/>
    <property type="evidence" value="ECO:0007669"/>
    <property type="project" value="UniProtKB-SubCell"/>
</dbReference>
<evidence type="ECO:0000256" key="1">
    <source>
        <dbReference type="ARBA" id="ARBA00004141"/>
    </source>
</evidence>
<evidence type="ECO:0000256" key="5">
    <source>
        <dbReference type="SAM" id="Phobius"/>
    </source>
</evidence>